<dbReference type="OrthoDB" id="1979375at2759"/>
<name>A0A2K2DRK5_BRADI</name>
<evidence type="ECO:0000259" key="9">
    <source>
        <dbReference type="PROSITE" id="PS51562"/>
    </source>
</evidence>
<keyword evidence="6" id="KW-0506">mRNA capping</keyword>
<dbReference type="Gramene" id="PNT76911">
    <property type="protein sequence ID" value="PNT76911"/>
    <property type="gene ID" value="BRADI_1g55496v3"/>
</dbReference>
<dbReference type="Pfam" id="PF03291">
    <property type="entry name" value="mRNA_G-N7_MeTrfase"/>
    <property type="match status" value="1"/>
</dbReference>
<evidence type="ECO:0000256" key="4">
    <source>
        <dbReference type="ARBA" id="ARBA00022691"/>
    </source>
</evidence>
<evidence type="ECO:0000256" key="6">
    <source>
        <dbReference type="ARBA" id="ARBA00023042"/>
    </source>
</evidence>
<dbReference type="ExpressionAtlas" id="A0A2K2DRK5">
    <property type="expression patterns" value="baseline"/>
</dbReference>
<dbReference type="InterPro" id="IPR039753">
    <property type="entry name" value="RG7MT1"/>
</dbReference>
<feature type="compositionally biased region" description="Basic and acidic residues" evidence="8">
    <location>
        <begin position="257"/>
        <end position="266"/>
    </location>
</feature>
<dbReference type="PANTHER" id="PTHR12189">
    <property type="entry name" value="MRNA GUANINE-7- METHYLTRANSFERASE"/>
    <property type="match status" value="1"/>
</dbReference>
<organism evidence="10">
    <name type="scientific">Brachypodium distachyon</name>
    <name type="common">Purple false brome</name>
    <name type="synonym">Trachynia distachya</name>
    <dbReference type="NCBI Taxonomy" id="15368"/>
    <lineage>
        <taxon>Eukaryota</taxon>
        <taxon>Viridiplantae</taxon>
        <taxon>Streptophyta</taxon>
        <taxon>Embryophyta</taxon>
        <taxon>Tracheophyta</taxon>
        <taxon>Spermatophyta</taxon>
        <taxon>Magnoliopsida</taxon>
        <taxon>Liliopsida</taxon>
        <taxon>Poales</taxon>
        <taxon>Poaceae</taxon>
        <taxon>BOP clade</taxon>
        <taxon>Pooideae</taxon>
        <taxon>Stipodae</taxon>
        <taxon>Brachypodieae</taxon>
        <taxon>Brachypodium</taxon>
    </lineage>
</organism>
<dbReference type="PANTHER" id="PTHR12189:SF2">
    <property type="entry name" value="MRNA CAP GUANINE-N7 METHYLTRANSFERASE"/>
    <property type="match status" value="1"/>
</dbReference>
<keyword evidence="12" id="KW-1185">Reference proteome</keyword>
<dbReference type="GO" id="GO:0005634">
    <property type="term" value="C:nucleus"/>
    <property type="evidence" value="ECO:0000318"/>
    <property type="project" value="GO_Central"/>
</dbReference>
<gene>
    <name evidence="10" type="ORF">BRADI_1g55496v3</name>
</gene>
<dbReference type="EC" id="2.1.1.56" evidence="1"/>
<evidence type="ECO:0000256" key="5">
    <source>
        <dbReference type="ARBA" id="ARBA00022884"/>
    </source>
</evidence>
<proteinExistence type="predicted"/>
<dbReference type="InterPro" id="IPR029063">
    <property type="entry name" value="SAM-dependent_MTases_sf"/>
</dbReference>
<protein>
    <recommendedName>
        <fullName evidence="1">mRNA (guanine-N(7))-methyltransferase</fullName>
        <ecNumber evidence="1">2.1.1.56</ecNumber>
    </recommendedName>
</protein>
<feature type="compositionally biased region" description="Polar residues" evidence="8">
    <location>
        <begin position="267"/>
        <end position="277"/>
    </location>
</feature>
<evidence type="ECO:0000256" key="7">
    <source>
        <dbReference type="ARBA" id="ARBA00044712"/>
    </source>
</evidence>
<reference evidence="11" key="3">
    <citation type="submission" date="2018-08" db="UniProtKB">
        <authorList>
            <consortium name="EnsemblPlants"/>
        </authorList>
    </citation>
    <scope>IDENTIFICATION</scope>
    <source>
        <strain evidence="11">cv. Bd21</strain>
    </source>
</reference>
<dbReference type="STRING" id="15368.A0A2K2DRK5"/>
<dbReference type="InterPro" id="IPR004971">
    <property type="entry name" value="mRNA_G-N7_MeTrfase_dom"/>
</dbReference>
<keyword evidence="6" id="KW-0507">mRNA processing</keyword>
<evidence type="ECO:0000256" key="2">
    <source>
        <dbReference type="ARBA" id="ARBA00022603"/>
    </source>
</evidence>
<dbReference type="GO" id="GO:0006370">
    <property type="term" value="P:7-methylguanosine mRNA capping"/>
    <property type="evidence" value="ECO:0000318"/>
    <property type="project" value="GO_Central"/>
</dbReference>
<dbReference type="CDD" id="cd02440">
    <property type="entry name" value="AdoMet_MTases"/>
    <property type="match status" value="1"/>
</dbReference>
<evidence type="ECO:0000256" key="3">
    <source>
        <dbReference type="ARBA" id="ARBA00022679"/>
    </source>
</evidence>
<evidence type="ECO:0000313" key="12">
    <source>
        <dbReference type="Proteomes" id="UP000008810"/>
    </source>
</evidence>
<evidence type="ECO:0000256" key="1">
    <source>
        <dbReference type="ARBA" id="ARBA00011926"/>
    </source>
</evidence>
<feature type="region of interest" description="Disordered" evidence="8">
    <location>
        <begin position="235"/>
        <end position="278"/>
    </location>
</feature>
<comment type="catalytic activity">
    <reaction evidence="7">
        <text>a 5'-end (5'-triphosphoguanosine)-ribonucleoside in mRNA + S-adenosyl-L-methionine = a 5'-end (N(7)-methyl 5'-triphosphoguanosine)-ribonucleoside in mRNA + S-adenosyl-L-homocysteine</text>
        <dbReference type="Rhea" id="RHEA:67008"/>
        <dbReference type="Rhea" id="RHEA-COMP:17166"/>
        <dbReference type="Rhea" id="RHEA-COMP:17167"/>
        <dbReference type="ChEBI" id="CHEBI:57856"/>
        <dbReference type="ChEBI" id="CHEBI:59789"/>
        <dbReference type="ChEBI" id="CHEBI:156461"/>
        <dbReference type="ChEBI" id="CHEBI:167617"/>
        <dbReference type="EC" id="2.1.1.56"/>
    </reaction>
</comment>
<dbReference type="Gene3D" id="3.40.50.150">
    <property type="entry name" value="Vaccinia Virus protein VP39"/>
    <property type="match status" value="1"/>
</dbReference>
<dbReference type="EnsemblPlants" id="PNT76911">
    <property type="protein sequence ID" value="PNT76911"/>
    <property type="gene ID" value="BRADI_1g55496v3"/>
</dbReference>
<keyword evidence="2" id="KW-0489">Methyltransferase</keyword>
<evidence type="ECO:0000313" key="10">
    <source>
        <dbReference type="EMBL" id="PNT76911.1"/>
    </source>
</evidence>
<dbReference type="EMBL" id="CM000880">
    <property type="protein sequence ID" value="PNT76911.1"/>
    <property type="molecule type" value="Genomic_DNA"/>
</dbReference>
<feature type="region of interest" description="Disordered" evidence="8">
    <location>
        <begin position="119"/>
        <end position="144"/>
    </location>
</feature>
<keyword evidence="3" id="KW-0808">Transferase</keyword>
<keyword evidence="5" id="KW-0694">RNA-binding</keyword>
<dbReference type="SUPFAM" id="SSF53335">
    <property type="entry name" value="S-adenosyl-L-methionine-dependent methyltransferases"/>
    <property type="match status" value="1"/>
</dbReference>
<dbReference type="PROSITE" id="PS51562">
    <property type="entry name" value="RNA_CAP0_MT"/>
    <property type="match status" value="1"/>
</dbReference>
<evidence type="ECO:0000313" key="11">
    <source>
        <dbReference type="EnsemblPlants" id="PNT76911"/>
    </source>
</evidence>
<accession>A0A2K2DRK5</accession>
<dbReference type="Proteomes" id="UP000008810">
    <property type="component" value="Chromosome 1"/>
</dbReference>
<reference evidence="10 11" key="1">
    <citation type="journal article" date="2010" name="Nature">
        <title>Genome sequencing and analysis of the model grass Brachypodium distachyon.</title>
        <authorList>
            <consortium name="International Brachypodium Initiative"/>
        </authorList>
    </citation>
    <scope>NUCLEOTIDE SEQUENCE [LARGE SCALE GENOMIC DNA]</scope>
    <source>
        <strain evidence="10 11">Bd21</strain>
    </source>
</reference>
<dbReference type="GO" id="GO:0003723">
    <property type="term" value="F:RNA binding"/>
    <property type="evidence" value="ECO:0007669"/>
    <property type="project" value="UniProtKB-KW"/>
</dbReference>
<sequence length="798" mass="88907">MGTGYPKCFIYPNRQNGPFVQTNPSKLALNLGEKWVSVCPLSGPWPTTSFLSHELFLLPNSIFFVPHVVLHCAIPQPRPPSGGPLRLPAPWPPWTARGEARHLLLSMPAARTSLPTAGCARHQSRTSPPHLLPPRDPARRSRDPLGAARIRRLPSHRDASCRSVLNQAALVELGAVCALFASWWPTGGAALPSSPMDGRSAFMAVVAGPLPLALRQQRRHGRAGAAATAELEGGGLDVNSRGNHRPPSAAVAPKKLWPTDKHDHEAGSSSGASNRQLAATPFRLTRQREGRIYVDVRTTTHNWDHVIPLPWSDMHLPHGWRLNPERVPVTPVPASGRAGQRRCFELPNDLHYDPAFAEDSPYWDEWFETEHNMRRRSFFTAVSVHRGVTQPPPEPEEEVVPVPRTTEEERAKVAAAIEESEREEFGRWSDLGAAFYQDGAGAPPPPAPVKEEAEDWSLWSDDDMKERRIAQHYSARSNQTLREREKSPIIHLKKLNNWIKSVLIDQFGRQGDRVLDLACGKGGDLNNWSIAKAGYYVGVDIAEGSIRDCLARYNCQQQQGIRRSFPFPARLICADCFEAPLDEFLHQDAPFDICSCQFALHYSWSTEARARQALANVSALLRPGGTFIGTMPDANVILNMLRETDDGSLQFGNSVYSIICGQEDADKMRLPPDASSSTAPFGIKYMFHLEDAVDCPEWLVPFHLFGSLADEYGLELVLVKNFSDFVHEYLQEPKYSHLMQKLGALDGLSQDEWEVSCLYLAFVLRKRGPPALPSRRRADNAKRGKTFLTESDIEFLGM</sequence>
<dbReference type="InParanoid" id="A0A2K2DRK5"/>
<dbReference type="GO" id="GO:0004482">
    <property type="term" value="F:mRNA 5'-cap (guanine-N7-)-methyltransferase activity"/>
    <property type="evidence" value="ECO:0000318"/>
    <property type="project" value="GO_Central"/>
</dbReference>
<dbReference type="AlphaFoldDB" id="A0A2K2DRK5"/>
<feature type="domain" description="MRNA cap 0 methyltransferase" evidence="9">
    <location>
        <begin position="487"/>
        <end position="767"/>
    </location>
</feature>
<keyword evidence="4" id="KW-0949">S-adenosyl-L-methionine</keyword>
<reference evidence="10" key="2">
    <citation type="submission" date="2017-06" db="EMBL/GenBank/DDBJ databases">
        <title>WGS assembly of Brachypodium distachyon.</title>
        <authorList>
            <consortium name="The International Brachypodium Initiative"/>
            <person name="Lucas S."/>
            <person name="Harmon-Smith M."/>
            <person name="Lail K."/>
            <person name="Tice H."/>
            <person name="Grimwood J."/>
            <person name="Bruce D."/>
            <person name="Barry K."/>
            <person name="Shu S."/>
            <person name="Lindquist E."/>
            <person name="Wang M."/>
            <person name="Pitluck S."/>
            <person name="Vogel J.P."/>
            <person name="Garvin D.F."/>
            <person name="Mockler T.C."/>
            <person name="Schmutz J."/>
            <person name="Rokhsar D."/>
            <person name="Bevan M.W."/>
        </authorList>
    </citation>
    <scope>NUCLEOTIDE SEQUENCE</scope>
    <source>
        <strain evidence="10">Bd21</strain>
    </source>
</reference>
<evidence type="ECO:0000256" key="8">
    <source>
        <dbReference type="SAM" id="MobiDB-lite"/>
    </source>
</evidence>